<gene>
    <name evidence="3" type="ORF">EG799_08055</name>
</gene>
<dbReference type="Proteomes" id="UP000275232">
    <property type="component" value="Unassembled WGS sequence"/>
</dbReference>
<feature type="compositionally biased region" description="Basic and acidic residues" evidence="1">
    <location>
        <begin position="158"/>
        <end position="175"/>
    </location>
</feature>
<keyword evidence="4" id="KW-1185">Reference proteome</keyword>
<dbReference type="EMBL" id="RPFZ01000001">
    <property type="protein sequence ID" value="RPF71577.1"/>
    <property type="molecule type" value="Genomic_DNA"/>
</dbReference>
<protein>
    <recommendedName>
        <fullName evidence="2">EF-hand domain-containing protein</fullName>
    </recommendedName>
</protein>
<dbReference type="InterPro" id="IPR018247">
    <property type="entry name" value="EF_Hand_1_Ca_BS"/>
</dbReference>
<feature type="region of interest" description="Disordered" evidence="1">
    <location>
        <begin position="213"/>
        <end position="243"/>
    </location>
</feature>
<evidence type="ECO:0000259" key="2">
    <source>
        <dbReference type="PROSITE" id="PS50222"/>
    </source>
</evidence>
<feature type="region of interest" description="Disordered" evidence="1">
    <location>
        <begin position="158"/>
        <end position="180"/>
    </location>
</feature>
<dbReference type="Gene3D" id="1.10.238.10">
    <property type="entry name" value="EF-hand"/>
    <property type="match status" value="1"/>
</dbReference>
<dbReference type="AlphaFoldDB" id="A0A3N5CSL7"/>
<dbReference type="PROSITE" id="PS50222">
    <property type="entry name" value="EF_HAND_2"/>
    <property type="match status" value="1"/>
</dbReference>
<dbReference type="InterPro" id="IPR002048">
    <property type="entry name" value="EF_hand_dom"/>
</dbReference>
<evidence type="ECO:0000256" key="1">
    <source>
        <dbReference type="SAM" id="MobiDB-lite"/>
    </source>
</evidence>
<feature type="compositionally biased region" description="Basic and acidic residues" evidence="1">
    <location>
        <begin position="221"/>
        <end position="243"/>
    </location>
</feature>
<feature type="compositionally biased region" description="Polar residues" evidence="1">
    <location>
        <begin position="38"/>
        <end position="56"/>
    </location>
</feature>
<organism evidence="3 4">
    <name type="scientific">Aurantiacibacter spongiae</name>
    <dbReference type="NCBI Taxonomy" id="2488860"/>
    <lineage>
        <taxon>Bacteria</taxon>
        <taxon>Pseudomonadati</taxon>
        <taxon>Pseudomonadota</taxon>
        <taxon>Alphaproteobacteria</taxon>
        <taxon>Sphingomonadales</taxon>
        <taxon>Erythrobacteraceae</taxon>
        <taxon>Aurantiacibacter</taxon>
    </lineage>
</organism>
<name>A0A3N5CSL7_9SPHN</name>
<dbReference type="PROSITE" id="PS00018">
    <property type="entry name" value="EF_HAND_1"/>
    <property type="match status" value="1"/>
</dbReference>
<feature type="domain" description="EF-hand" evidence="2">
    <location>
        <begin position="126"/>
        <end position="161"/>
    </location>
</feature>
<feature type="region of interest" description="Disordered" evidence="1">
    <location>
        <begin position="1"/>
        <end position="59"/>
    </location>
</feature>
<sequence length="243" mass="25894">MNARAGTRQSATLFARPGKMLRHLPARPDGESDGMADFSSSLTTPPFRRSSQSLESTESDMKKIVTIALATAALGIGGTAALAQADADATAHRRGAETTRVQTQARAAAMFARMDANGDGVLSQADREARARARFEAMDADGNGAVTFAEMQAHHRDMRGMRGDGQRRDRGERMGHRGGLHGAMMGLRAGTGSDGSISQSDFVSAALARFDAADANSDGTVTREERRARWSERRAGRNAAEAR</sequence>
<evidence type="ECO:0000313" key="3">
    <source>
        <dbReference type="EMBL" id="RPF71577.1"/>
    </source>
</evidence>
<dbReference type="GO" id="GO:0005509">
    <property type="term" value="F:calcium ion binding"/>
    <property type="evidence" value="ECO:0007669"/>
    <property type="project" value="InterPro"/>
</dbReference>
<evidence type="ECO:0000313" key="4">
    <source>
        <dbReference type="Proteomes" id="UP000275232"/>
    </source>
</evidence>
<dbReference type="InterPro" id="IPR011992">
    <property type="entry name" value="EF-hand-dom_pair"/>
</dbReference>
<comment type="caution">
    <text evidence="3">The sequence shown here is derived from an EMBL/GenBank/DDBJ whole genome shotgun (WGS) entry which is preliminary data.</text>
</comment>
<accession>A0A3N5CSL7</accession>
<proteinExistence type="predicted"/>
<reference evidence="3 4" key="1">
    <citation type="submission" date="2018-11" db="EMBL/GenBank/DDBJ databases">
        <title>Erythrobacter spongiae sp. nov., isolated from a marine sponge.</title>
        <authorList>
            <person name="Zhuang L."/>
            <person name="Luo L."/>
        </authorList>
    </citation>
    <scope>NUCLEOTIDE SEQUENCE [LARGE SCALE GENOMIC DNA]</scope>
    <source>
        <strain evidence="3 4">HN-E23</strain>
    </source>
</reference>
<dbReference type="Pfam" id="PF13202">
    <property type="entry name" value="EF-hand_5"/>
    <property type="match status" value="3"/>
</dbReference>
<dbReference type="SUPFAM" id="SSF47473">
    <property type="entry name" value="EF-hand"/>
    <property type="match status" value="1"/>
</dbReference>